<organism evidence="11 12">
    <name type="scientific">Anopheles christyi</name>
    <dbReference type="NCBI Taxonomy" id="43041"/>
    <lineage>
        <taxon>Eukaryota</taxon>
        <taxon>Metazoa</taxon>
        <taxon>Ecdysozoa</taxon>
        <taxon>Arthropoda</taxon>
        <taxon>Hexapoda</taxon>
        <taxon>Insecta</taxon>
        <taxon>Pterygota</taxon>
        <taxon>Neoptera</taxon>
        <taxon>Endopterygota</taxon>
        <taxon>Diptera</taxon>
        <taxon>Nematocera</taxon>
        <taxon>Culicoidea</taxon>
        <taxon>Culicidae</taxon>
        <taxon>Anophelinae</taxon>
        <taxon>Anopheles</taxon>
    </lineage>
</organism>
<keyword evidence="12" id="KW-1185">Reference proteome</keyword>
<dbReference type="FunFam" id="3.40.50.720:FF:000258">
    <property type="entry name" value="Hydroxyacyl-coenzyme A dehydrogenase, mitochondrial"/>
    <property type="match status" value="1"/>
</dbReference>
<dbReference type="EnsemblMetazoa" id="ACHR005063-RA">
    <property type="protein sequence ID" value="ACHR005063-PA"/>
    <property type="gene ID" value="ACHR005063"/>
</dbReference>
<proteinExistence type="inferred from homology"/>
<dbReference type="Gene3D" id="3.40.50.720">
    <property type="entry name" value="NAD(P)-binding Rossmann-like Domain"/>
    <property type="match status" value="2"/>
</dbReference>
<dbReference type="SUPFAM" id="SSF51735">
    <property type="entry name" value="NAD(P)-binding Rossmann-fold domains"/>
    <property type="match status" value="2"/>
</dbReference>
<dbReference type="InterPro" id="IPR052242">
    <property type="entry name" value="Mito_3-hydroxyacyl-CoA_DH"/>
</dbReference>
<dbReference type="GO" id="GO:0003857">
    <property type="term" value="F:(3S)-3-hydroxyacyl-CoA dehydrogenase (NAD+) activity"/>
    <property type="evidence" value="ECO:0007669"/>
    <property type="project" value="UniProtKB-EC"/>
</dbReference>
<comment type="subcellular location">
    <subcellularLocation>
        <location evidence="1">Mitochondrion matrix</location>
    </subcellularLocation>
</comment>
<dbReference type="FunFam" id="3.40.50.720:FF:000009">
    <property type="entry name" value="Fatty oxidation complex, alpha subunit"/>
    <property type="match status" value="1"/>
</dbReference>
<dbReference type="PROSITE" id="PS00067">
    <property type="entry name" value="3HCDH"/>
    <property type="match status" value="2"/>
</dbReference>
<dbReference type="InterPro" id="IPR036291">
    <property type="entry name" value="NAD(P)-bd_dom_sf"/>
</dbReference>
<evidence type="ECO:0000259" key="9">
    <source>
        <dbReference type="Pfam" id="PF00725"/>
    </source>
</evidence>
<keyword evidence="7" id="KW-0496">Mitochondrion</keyword>
<dbReference type="STRING" id="43041.A0A182K2S9"/>
<comment type="similarity">
    <text evidence="3">Belongs to the 3-hydroxyacyl-CoA dehydrogenase family.</text>
</comment>
<keyword evidence="6" id="KW-0520">NAD</keyword>
<sequence length="598" mass="65072">MAMSVLRTFTRNMATAAKINNVVVVGGGLMGSGIAQVAAATGHNVTLVEMNDKLVEKAIGGIRKSLERVAKKQYKDDAAKGQQFIDGTLAKIGGATKPEVAVQGADLVVEAIVERMEIKHQLFGKLDEAAPAHTIFASNTSSLSIAEIGSVTKRQDRFGGLHFFNPVPVMKLLEIIRTDQTSDETFQALQGFGQRLGKACITCKDTPGFVVNRLLVPYMAEAIRLLERGDASGRDIDTAMKLGAGYPMGPIELIDYVGLDTTNNILQGWHEKFPDNPLFVPIKTLQQLVSEGKLGVKIFSELCVAMATINIKHVTIIGGGVMGSGIAMISAANGYRVTVVEVSEDALGRAKRQVEKDLRRMAQHVSKGNEQAEDKFYTDTTARLAYSVNLKEVVAATDLVIEAIVENLQQKQTLFQLLDQVAPAHTILTSNTSSLSIAEIGTNAGRKDRIGGLHFFNPVPMMKLIEVVRTNETSDRTHEMLLAFGKSLRKTCITCRDVPGFVVNRLLFPVIHEALGMVERGDATHRDIDIAMKLGLGHPMGPFELMDIVGLDTVGAILHERHARNPEDETAKPSVLLETMVRDKKLGVKSGEGFYNYK</sequence>
<feature type="domain" description="3-hydroxyacyl-CoA dehydrogenase NAD binding" evidence="10">
    <location>
        <begin position="21"/>
        <end position="206"/>
    </location>
</feature>
<evidence type="ECO:0000256" key="5">
    <source>
        <dbReference type="ARBA" id="ARBA00023002"/>
    </source>
</evidence>
<dbReference type="SUPFAM" id="SSF48179">
    <property type="entry name" value="6-phosphogluconate dehydrogenase C-terminal domain-like"/>
    <property type="match status" value="2"/>
</dbReference>
<dbReference type="InterPro" id="IPR006180">
    <property type="entry name" value="3-OHacyl-CoA_DH_CS"/>
</dbReference>
<dbReference type="Pfam" id="PF00725">
    <property type="entry name" value="3HCDH"/>
    <property type="match status" value="2"/>
</dbReference>
<evidence type="ECO:0000256" key="6">
    <source>
        <dbReference type="ARBA" id="ARBA00023027"/>
    </source>
</evidence>
<evidence type="ECO:0000256" key="8">
    <source>
        <dbReference type="ARBA" id="ARBA00049556"/>
    </source>
</evidence>
<dbReference type="PANTHER" id="PTHR43561">
    <property type="match status" value="1"/>
</dbReference>
<feature type="domain" description="3-hydroxyacyl-CoA dehydrogenase C-terminal" evidence="9">
    <location>
        <begin position="500"/>
        <end position="597"/>
    </location>
</feature>
<comment type="pathway">
    <text evidence="2">Lipid metabolism; fatty acid beta-oxidation.</text>
</comment>
<feature type="domain" description="3-hydroxyacyl-CoA dehydrogenase C-terminal" evidence="9">
    <location>
        <begin position="208"/>
        <end position="297"/>
    </location>
</feature>
<feature type="domain" description="3-hydroxyacyl-CoA dehydrogenase NAD binding" evidence="10">
    <location>
        <begin position="313"/>
        <end position="497"/>
    </location>
</feature>
<dbReference type="InterPro" id="IPR006108">
    <property type="entry name" value="3HC_DH_C"/>
</dbReference>
<dbReference type="AlphaFoldDB" id="A0A182K2S9"/>
<keyword evidence="5" id="KW-0560">Oxidoreductase</keyword>
<dbReference type="GO" id="GO:0070403">
    <property type="term" value="F:NAD+ binding"/>
    <property type="evidence" value="ECO:0007669"/>
    <property type="project" value="InterPro"/>
</dbReference>
<evidence type="ECO:0000259" key="10">
    <source>
        <dbReference type="Pfam" id="PF02737"/>
    </source>
</evidence>
<comment type="catalytic activity">
    <reaction evidence="8">
        <text>a (3S)-3-hydroxyacyl-CoA + NAD(+) = a 3-oxoacyl-CoA + NADH + H(+)</text>
        <dbReference type="Rhea" id="RHEA:22432"/>
        <dbReference type="ChEBI" id="CHEBI:15378"/>
        <dbReference type="ChEBI" id="CHEBI:57318"/>
        <dbReference type="ChEBI" id="CHEBI:57540"/>
        <dbReference type="ChEBI" id="CHEBI:57945"/>
        <dbReference type="ChEBI" id="CHEBI:90726"/>
        <dbReference type="EC" id="1.1.1.35"/>
    </reaction>
</comment>
<evidence type="ECO:0000256" key="7">
    <source>
        <dbReference type="ARBA" id="ARBA00023128"/>
    </source>
</evidence>
<evidence type="ECO:0000313" key="11">
    <source>
        <dbReference type="EnsemblMetazoa" id="ACHR005063-PA"/>
    </source>
</evidence>
<dbReference type="Proteomes" id="UP000075881">
    <property type="component" value="Unassembled WGS sequence"/>
</dbReference>
<protein>
    <recommendedName>
        <fullName evidence="4">3-hydroxyacyl-CoA dehydrogenase</fullName>
        <ecNumber evidence="4">1.1.1.35</ecNumber>
    </recommendedName>
</protein>
<dbReference type="InterPro" id="IPR008927">
    <property type="entry name" value="6-PGluconate_DH-like_C_sf"/>
</dbReference>
<dbReference type="InterPro" id="IPR013328">
    <property type="entry name" value="6PGD_dom2"/>
</dbReference>
<dbReference type="VEuPathDB" id="VectorBase:ACHR005063"/>
<evidence type="ECO:0000256" key="2">
    <source>
        <dbReference type="ARBA" id="ARBA00005005"/>
    </source>
</evidence>
<dbReference type="GO" id="GO:0006635">
    <property type="term" value="P:fatty acid beta-oxidation"/>
    <property type="evidence" value="ECO:0007669"/>
    <property type="project" value="TreeGrafter"/>
</dbReference>
<evidence type="ECO:0000256" key="4">
    <source>
        <dbReference type="ARBA" id="ARBA00013000"/>
    </source>
</evidence>
<accession>A0A182K2S9</accession>
<dbReference type="PANTHER" id="PTHR43561:SF3">
    <property type="entry name" value="HYDROXYACYL-COENZYME A DEHYDROGENASE, MITOCHONDRIAL"/>
    <property type="match status" value="1"/>
</dbReference>
<reference evidence="12" key="1">
    <citation type="submission" date="2013-03" db="EMBL/GenBank/DDBJ databases">
        <title>The Genome Sequence of Anopheles christyi ACHKN1017.</title>
        <authorList>
            <consortium name="The Broad Institute Genomics Platform"/>
            <person name="Neafsey D.E."/>
            <person name="Besansky N."/>
            <person name="Walker B."/>
            <person name="Young S.K."/>
            <person name="Zeng Q."/>
            <person name="Gargeya S."/>
            <person name="Fitzgerald M."/>
            <person name="Haas B."/>
            <person name="Abouelleil A."/>
            <person name="Allen A.W."/>
            <person name="Alvarado L."/>
            <person name="Arachchi H.M."/>
            <person name="Berlin A.M."/>
            <person name="Chapman S.B."/>
            <person name="Gainer-Dewar J."/>
            <person name="Goldberg J."/>
            <person name="Griggs A."/>
            <person name="Gujja S."/>
            <person name="Hansen M."/>
            <person name="Howarth C."/>
            <person name="Imamovic A."/>
            <person name="Ireland A."/>
            <person name="Larimer J."/>
            <person name="McCowan C."/>
            <person name="Murphy C."/>
            <person name="Pearson M."/>
            <person name="Poon T.W."/>
            <person name="Priest M."/>
            <person name="Roberts A."/>
            <person name="Saif S."/>
            <person name="Shea T."/>
            <person name="Sisk P."/>
            <person name="Sykes S."/>
            <person name="Wortman J."/>
            <person name="Nusbaum C."/>
            <person name="Birren B."/>
        </authorList>
    </citation>
    <scope>NUCLEOTIDE SEQUENCE [LARGE SCALE GENOMIC DNA]</scope>
    <source>
        <strain evidence="12">ACHKN1017</strain>
    </source>
</reference>
<evidence type="ECO:0000256" key="1">
    <source>
        <dbReference type="ARBA" id="ARBA00004305"/>
    </source>
</evidence>
<dbReference type="GO" id="GO:0005759">
    <property type="term" value="C:mitochondrial matrix"/>
    <property type="evidence" value="ECO:0007669"/>
    <property type="project" value="UniProtKB-SubCell"/>
</dbReference>
<name>A0A182K2S9_9DIPT</name>
<evidence type="ECO:0000313" key="12">
    <source>
        <dbReference type="Proteomes" id="UP000075881"/>
    </source>
</evidence>
<dbReference type="Gene3D" id="1.10.1040.10">
    <property type="entry name" value="N-(1-d-carboxylethyl)-l-norvaline Dehydrogenase, domain 2"/>
    <property type="match status" value="2"/>
</dbReference>
<dbReference type="InterPro" id="IPR006176">
    <property type="entry name" value="3-OHacyl-CoA_DH_NAD-bd"/>
</dbReference>
<dbReference type="Pfam" id="PF02737">
    <property type="entry name" value="3HCDH_N"/>
    <property type="match status" value="2"/>
</dbReference>
<dbReference type="EC" id="1.1.1.35" evidence="4"/>
<reference evidence="11" key="2">
    <citation type="submission" date="2020-05" db="UniProtKB">
        <authorList>
            <consortium name="EnsemblMetazoa"/>
        </authorList>
    </citation>
    <scope>IDENTIFICATION</scope>
    <source>
        <strain evidence="11">ACHKN1017</strain>
    </source>
</reference>
<evidence type="ECO:0000256" key="3">
    <source>
        <dbReference type="ARBA" id="ARBA00009463"/>
    </source>
</evidence>